<dbReference type="Proteomes" id="UP000095283">
    <property type="component" value="Unplaced"/>
</dbReference>
<sequence>MIDAARNSSMTIVKKHQTSVYQAVRIWHRPLRRKSHARIEYPAYLVKVHLVSMQRLAALALLFTILVAVCRSEDIEDAVIQEEAINKRSPSAKWMRFGKRSPNAKWMRFGKRSPDAKWMRFGKRADYAYEEDY</sequence>
<dbReference type="WBParaSite" id="Hba_08014">
    <property type="protein sequence ID" value="Hba_08014"/>
    <property type="gene ID" value="Hba_08014"/>
</dbReference>
<name>A0A1I7WS36_HETBA</name>
<reference evidence="2" key="1">
    <citation type="submission" date="2016-11" db="UniProtKB">
        <authorList>
            <consortium name="WormBaseParasite"/>
        </authorList>
    </citation>
    <scope>IDENTIFICATION</scope>
</reference>
<keyword evidence="1" id="KW-1185">Reference proteome</keyword>
<proteinExistence type="predicted"/>
<protein>
    <submittedName>
        <fullName evidence="2">Neuropeptide-Like Protein</fullName>
    </submittedName>
</protein>
<dbReference type="AlphaFoldDB" id="A0A1I7WS36"/>
<accession>A0A1I7WS36</accession>
<organism evidence="1 2">
    <name type="scientific">Heterorhabditis bacteriophora</name>
    <name type="common">Entomopathogenic nematode worm</name>
    <dbReference type="NCBI Taxonomy" id="37862"/>
    <lineage>
        <taxon>Eukaryota</taxon>
        <taxon>Metazoa</taxon>
        <taxon>Ecdysozoa</taxon>
        <taxon>Nematoda</taxon>
        <taxon>Chromadorea</taxon>
        <taxon>Rhabditida</taxon>
        <taxon>Rhabditina</taxon>
        <taxon>Rhabditomorpha</taxon>
        <taxon>Strongyloidea</taxon>
        <taxon>Heterorhabditidae</taxon>
        <taxon>Heterorhabditis</taxon>
    </lineage>
</organism>
<evidence type="ECO:0000313" key="1">
    <source>
        <dbReference type="Proteomes" id="UP000095283"/>
    </source>
</evidence>
<evidence type="ECO:0000313" key="2">
    <source>
        <dbReference type="WBParaSite" id="Hba_08014"/>
    </source>
</evidence>